<organism evidence="1 2">
    <name type="scientific">Vogesella oryzagri</name>
    <dbReference type="NCBI Taxonomy" id="3160864"/>
    <lineage>
        <taxon>Bacteria</taxon>
        <taxon>Pseudomonadati</taxon>
        <taxon>Pseudomonadota</taxon>
        <taxon>Betaproteobacteria</taxon>
        <taxon>Neisseriales</taxon>
        <taxon>Chromobacteriaceae</taxon>
        <taxon>Vogesella</taxon>
    </lineage>
</organism>
<dbReference type="Pfam" id="PF09932">
    <property type="entry name" value="DUF2164"/>
    <property type="match status" value="1"/>
</dbReference>
<proteinExistence type="predicted"/>
<keyword evidence="2" id="KW-1185">Reference proteome</keyword>
<comment type="caution">
    <text evidence="1">The sequence shown here is derived from an EMBL/GenBank/DDBJ whole genome shotgun (WGS) entry which is preliminary data.</text>
</comment>
<evidence type="ECO:0000313" key="1">
    <source>
        <dbReference type="EMBL" id="MEQ6290402.1"/>
    </source>
</evidence>
<dbReference type="InterPro" id="IPR018680">
    <property type="entry name" value="DUF2164"/>
</dbReference>
<gene>
    <name evidence="1" type="ORF">ABNW52_07220</name>
</gene>
<reference evidence="1" key="1">
    <citation type="submission" date="2024-06" db="EMBL/GenBank/DDBJ databases">
        <title>Genome sequence of Vogesella sp. MAHUQ-64.</title>
        <authorList>
            <person name="Huq M.A."/>
        </authorList>
    </citation>
    <scope>NUCLEOTIDE SEQUENCE</scope>
    <source>
        <strain evidence="1">MAHUQ-64</strain>
    </source>
</reference>
<dbReference type="EMBL" id="JBEFLD010000003">
    <property type="protein sequence ID" value="MEQ6290402.1"/>
    <property type="molecule type" value="Genomic_DNA"/>
</dbReference>
<evidence type="ECO:0000313" key="2">
    <source>
        <dbReference type="Proteomes" id="UP001433638"/>
    </source>
</evidence>
<sequence>MSISLDKARREQAIESLQRYGAENFDEALGRLQSEALLDFLLAEIGPAIYNQAVRDVQERLQQRVMEVDIEVHEEEFGWWQARRKR</sequence>
<dbReference type="Proteomes" id="UP001433638">
    <property type="component" value="Unassembled WGS sequence"/>
</dbReference>
<dbReference type="RefSeq" id="WP_349585866.1">
    <property type="nucleotide sequence ID" value="NZ_JBEFLD010000003.1"/>
</dbReference>
<protein>
    <submittedName>
        <fullName evidence="1">DUF2164 domain-containing protein</fullName>
    </submittedName>
</protein>
<accession>A0ABV1M2H9</accession>
<name>A0ABV1M2H9_9NEIS</name>